<evidence type="ECO:0000256" key="4">
    <source>
        <dbReference type="ARBA" id="ARBA00011992"/>
    </source>
</evidence>
<sequence>MDTLKIGCLLQGNFLAKLPCYPHEQRNKPNIQHAPIRSVPLNKEEIKLAVKNILRYVPSRFHKELAGEFLEELKTYGHIYAYRFMPNFDIKAPPIEQIKCSNRQAAAIVLMILNNLDPDIAQFPQELVTYGGNGQVFSNWIQFRLTLRYLGEMDENQTLIMNSGHPQGLFPSHADAPRMVISNGMMIPNYSTKELYDKYFALGVTMYGQMTAGSFCYIGPQGIVHGTTITLMNAIQKYLGRGTSPSGKVFVTSGLGGMSGAQAKAAVIAGCIGVIAEINEKAIKKRHSQGWLDIYSSDLEEIICWIKQNKAEKKSISIGYLGNVVDLWERLVAEPEGTILVELGSDQTSCHNPFGGGYYPAGLTYEESNKLLAENKPKFIELVQKSLLRQINAINNLCKCGMHFWDYGNAFLVECHRAGANILKDNAKDDKSFIFPSYMQDIMGDIFSLGFGPFRWVCSSGDYEDLKITDQIAIELLEKLINSTESELVREQYRNNLEWVQNADGHNLVVGSQARILYSDLRGRIGLASAFNDAVSQGKLKVNTLVFYGFIPEPAKYFELTFWGPIIISRDHHDVGSVDSPFRETSNIEDGSAYTADMAIQNAIGISFRGATWLAIHNGGGVGWGDVINGGFGMLLDGSTEVERRLNQMLHWDVTNGISRRCWSGNLNASETIKKAMEIDGRLKVTLPNQTDDVDLDEINF</sequence>
<feature type="domain" description="Urocanase Rossmann-like" evidence="10">
    <location>
        <begin position="219"/>
        <end position="442"/>
    </location>
</feature>
<dbReference type="GO" id="GO:0019557">
    <property type="term" value="P:L-histidine catabolic process to glutamate and formate"/>
    <property type="evidence" value="ECO:0007669"/>
    <property type="project" value="UniProtKB-UniPathway"/>
</dbReference>
<dbReference type="GO" id="GO:0019556">
    <property type="term" value="P:L-histidine catabolic process to glutamate and formamide"/>
    <property type="evidence" value="ECO:0007669"/>
    <property type="project" value="UniProtKB-UniPathway"/>
</dbReference>
<dbReference type="InterPro" id="IPR055351">
    <property type="entry name" value="Urocanase"/>
</dbReference>
<evidence type="ECO:0000256" key="9">
    <source>
        <dbReference type="ARBA" id="ARBA00047623"/>
    </source>
</evidence>
<reference evidence="13 14" key="1">
    <citation type="submission" date="2020-08" db="EMBL/GenBank/DDBJ databases">
        <authorList>
            <person name="Koutsovoulos G."/>
            <person name="Danchin GJ E."/>
        </authorList>
    </citation>
    <scope>NUCLEOTIDE SEQUENCE [LARGE SCALE GENOMIC DNA]</scope>
</reference>
<evidence type="ECO:0000259" key="11">
    <source>
        <dbReference type="Pfam" id="PF17391"/>
    </source>
</evidence>
<evidence type="ECO:0000256" key="7">
    <source>
        <dbReference type="ARBA" id="ARBA00023239"/>
    </source>
</evidence>
<keyword evidence="6" id="KW-0520">NAD</keyword>
<evidence type="ECO:0000256" key="6">
    <source>
        <dbReference type="ARBA" id="ARBA00023027"/>
    </source>
</evidence>
<dbReference type="Pfam" id="PF17391">
    <property type="entry name" value="Urocanase_N"/>
    <property type="match status" value="1"/>
</dbReference>
<evidence type="ECO:0000259" key="10">
    <source>
        <dbReference type="Pfam" id="PF01175"/>
    </source>
</evidence>
<dbReference type="AlphaFoldDB" id="A0A6V7XZF9"/>
<evidence type="ECO:0000313" key="14">
    <source>
        <dbReference type="Proteomes" id="UP000580250"/>
    </source>
</evidence>
<dbReference type="InterPro" id="IPR038364">
    <property type="entry name" value="Urocanase_central_sf"/>
</dbReference>
<accession>A0A6V7XZF9</accession>
<dbReference type="Pfam" id="PF01175">
    <property type="entry name" value="Urocanase"/>
    <property type="match status" value="1"/>
</dbReference>
<evidence type="ECO:0000259" key="12">
    <source>
        <dbReference type="Pfam" id="PF17392"/>
    </source>
</evidence>
<dbReference type="InterPro" id="IPR036190">
    <property type="entry name" value="Urocanase_sf"/>
</dbReference>
<evidence type="ECO:0000313" key="13">
    <source>
        <dbReference type="EMBL" id="CAD2204708.1"/>
    </source>
</evidence>
<feature type="domain" description="Urocanase N-terminal" evidence="11">
    <location>
        <begin position="90"/>
        <end position="216"/>
    </location>
</feature>
<keyword evidence="7" id="KW-0456">Lyase</keyword>
<name>A0A6V7XZF9_MELEN</name>
<dbReference type="PIRSF" id="PIRSF001423">
    <property type="entry name" value="Urocanate_hydrat"/>
    <property type="match status" value="1"/>
</dbReference>
<dbReference type="InterPro" id="IPR023637">
    <property type="entry name" value="Urocanase-like"/>
</dbReference>
<dbReference type="InterPro" id="IPR035085">
    <property type="entry name" value="Urocanase_Rossmann-like"/>
</dbReference>
<proteinExistence type="inferred from homology"/>
<dbReference type="PANTHER" id="PTHR12216:SF3">
    <property type="entry name" value="UROCANATE HYDRATASE"/>
    <property type="match status" value="1"/>
</dbReference>
<dbReference type="GO" id="GO:0016153">
    <property type="term" value="F:urocanate hydratase activity"/>
    <property type="evidence" value="ECO:0007669"/>
    <property type="project" value="UniProtKB-EC"/>
</dbReference>
<evidence type="ECO:0000256" key="3">
    <source>
        <dbReference type="ARBA" id="ARBA00007578"/>
    </source>
</evidence>
<evidence type="ECO:0000256" key="5">
    <source>
        <dbReference type="ARBA" id="ARBA00022808"/>
    </source>
</evidence>
<comment type="cofactor">
    <cofactor evidence="1">
        <name>NAD(+)</name>
        <dbReference type="ChEBI" id="CHEBI:57540"/>
    </cofactor>
</comment>
<dbReference type="EMBL" id="CAJEWN010002653">
    <property type="protein sequence ID" value="CAD2204708.1"/>
    <property type="molecule type" value="Genomic_DNA"/>
</dbReference>
<dbReference type="InterPro" id="IPR023636">
    <property type="entry name" value="Urocanase_CS"/>
</dbReference>
<dbReference type="PANTHER" id="PTHR12216">
    <property type="entry name" value="UROCANATE HYDRATASE"/>
    <property type="match status" value="1"/>
</dbReference>
<dbReference type="Pfam" id="PF17392">
    <property type="entry name" value="Urocanase_C"/>
    <property type="match status" value="2"/>
</dbReference>
<dbReference type="EC" id="4.2.1.49" evidence="4"/>
<dbReference type="OrthoDB" id="194468at2759"/>
<evidence type="ECO:0000256" key="1">
    <source>
        <dbReference type="ARBA" id="ARBA00001911"/>
    </source>
</evidence>
<feature type="domain" description="Urocanase C-terminal" evidence="12">
    <location>
        <begin position="564"/>
        <end position="674"/>
    </location>
</feature>
<feature type="domain" description="Urocanase C-terminal" evidence="12">
    <location>
        <begin position="445"/>
        <end position="542"/>
    </location>
</feature>
<dbReference type="Gene3D" id="3.40.1770.10">
    <property type="entry name" value="Urocanase superfamily"/>
    <property type="match status" value="3"/>
</dbReference>
<dbReference type="InterPro" id="IPR035401">
    <property type="entry name" value="Urocanase_C"/>
</dbReference>
<comment type="pathway">
    <text evidence="2">Amino-acid degradation; L-histidine degradation into L-glutamate; N-formimidoyl-L-glutamate from L-histidine: step 2/3.</text>
</comment>
<dbReference type="PROSITE" id="PS01233">
    <property type="entry name" value="UROCANASE"/>
    <property type="match status" value="1"/>
</dbReference>
<comment type="caution">
    <text evidence="13">The sequence shown here is derived from an EMBL/GenBank/DDBJ whole genome shotgun (WGS) entry which is preliminary data.</text>
</comment>
<dbReference type="FunFam" id="3.40.50.10730:FF:000002">
    <property type="entry name" value="Urocanate hydratase 1"/>
    <property type="match status" value="1"/>
</dbReference>
<dbReference type="HAMAP" id="MF_00577">
    <property type="entry name" value="HutU"/>
    <property type="match status" value="1"/>
</dbReference>
<keyword evidence="5" id="KW-0369">Histidine metabolism</keyword>
<comment type="catalytic activity">
    <reaction evidence="9">
        <text>4-imidazolone-5-propanoate = trans-urocanate + H2O</text>
        <dbReference type="Rhea" id="RHEA:13101"/>
        <dbReference type="ChEBI" id="CHEBI:15377"/>
        <dbReference type="ChEBI" id="CHEBI:17771"/>
        <dbReference type="ChEBI" id="CHEBI:77893"/>
        <dbReference type="EC" id="4.2.1.49"/>
    </reaction>
</comment>
<organism evidence="13 14">
    <name type="scientific">Meloidogyne enterolobii</name>
    <name type="common">Root-knot nematode worm</name>
    <name type="synonym">Meloidogyne mayaguensis</name>
    <dbReference type="NCBI Taxonomy" id="390850"/>
    <lineage>
        <taxon>Eukaryota</taxon>
        <taxon>Metazoa</taxon>
        <taxon>Ecdysozoa</taxon>
        <taxon>Nematoda</taxon>
        <taxon>Chromadorea</taxon>
        <taxon>Rhabditida</taxon>
        <taxon>Tylenchina</taxon>
        <taxon>Tylenchomorpha</taxon>
        <taxon>Tylenchoidea</taxon>
        <taxon>Meloidogynidae</taxon>
        <taxon>Meloidogyninae</taxon>
        <taxon>Meloidogyne</taxon>
    </lineage>
</organism>
<dbReference type="Gene3D" id="3.40.50.10730">
    <property type="entry name" value="Urocanase like domains"/>
    <property type="match status" value="1"/>
</dbReference>
<comment type="similarity">
    <text evidence="3">Belongs to the urocanase family.</text>
</comment>
<gene>
    <name evidence="13" type="ORF">MENT_LOCUS58460</name>
</gene>
<dbReference type="FunFam" id="3.40.1770.10:FF:000002">
    <property type="entry name" value="Urocanate hydratase 1"/>
    <property type="match status" value="1"/>
</dbReference>
<dbReference type="InterPro" id="IPR035400">
    <property type="entry name" value="Urocanase_N"/>
</dbReference>
<evidence type="ECO:0000256" key="2">
    <source>
        <dbReference type="ARBA" id="ARBA00004794"/>
    </source>
</evidence>
<dbReference type="SUPFAM" id="SSF111326">
    <property type="entry name" value="Urocanase"/>
    <property type="match status" value="1"/>
</dbReference>
<dbReference type="Proteomes" id="UP000580250">
    <property type="component" value="Unassembled WGS sequence"/>
</dbReference>
<evidence type="ECO:0000256" key="8">
    <source>
        <dbReference type="ARBA" id="ARBA00031640"/>
    </source>
</evidence>
<dbReference type="UniPathway" id="UPA00379">
    <property type="reaction ID" value="UER00550"/>
</dbReference>
<protein>
    <recommendedName>
        <fullName evidence="4">urocanate hydratase</fullName>
        <ecNumber evidence="4">4.2.1.49</ecNumber>
    </recommendedName>
    <alternativeName>
        <fullName evidence="8">Imidazolonepropionate hydrolase</fullName>
    </alternativeName>
</protein>